<reference evidence="2" key="2">
    <citation type="journal article" date="2024" name="Plant">
        <title>Genomic evolution and insights into agronomic trait innovations of Sesamum species.</title>
        <authorList>
            <person name="Miao H."/>
            <person name="Wang L."/>
            <person name="Qu L."/>
            <person name="Liu H."/>
            <person name="Sun Y."/>
            <person name="Le M."/>
            <person name="Wang Q."/>
            <person name="Wei S."/>
            <person name="Zheng Y."/>
            <person name="Lin W."/>
            <person name="Duan Y."/>
            <person name="Cao H."/>
            <person name="Xiong S."/>
            <person name="Wang X."/>
            <person name="Wei L."/>
            <person name="Li C."/>
            <person name="Ma Q."/>
            <person name="Ju M."/>
            <person name="Zhao R."/>
            <person name="Li G."/>
            <person name="Mu C."/>
            <person name="Tian Q."/>
            <person name="Mei H."/>
            <person name="Zhang T."/>
            <person name="Gao T."/>
            <person name="Zhang H."/>
        </authorList>
    </citation>
    <scope>NUCLEOTIDE SEQUENCE</scope>
    <source>
        <strain evidence="2">3651</strain>
    </source>
</reference>
<evidence type="ECO:0000313" key="3">
    <source>
        <dbReference type="Proteomes" id="UP001293254"/>
    </source>
</evidence>
<gene>
    <name evidence="2" type="ORF">Salat_2926600</name>
</gene>
<dbReference type="EMBL" id="JACGWO010000013">
    <property type="protein sequence ID" value="KAK4412794.1"/>
    <property type="molecule type" value="Genomic_DNA"/>
</dbReference>
<dbReference type="PANTHER" id="PTHR47926">
    <property type="entry name" value="PENTATRICOPEPTIDE REPEAT-CONTAINING PROTEIN"/>
    <property type="match status" value="1"/>
</dbReference>
<dbReference type="GO" id="GO:0003723">
    <property type="term" value="F:RNA binding"/>
    <property type="evidence" value="ECO:0007669"/>
    <property type="project" value="InterPro"/>
</dbReference>
<accession>A0AAE1XJC1</accession>
<protein>
    <submittedName>
        <fullName evidence="2">Pentatricopeptide repeat-containing protein</fullName>
    </submittedName>
</protein>
<dbReference type="InterPro" id="IPR046848">
    <property type="entry name" value="E_motif"/>
</dbReference>
<dbReference type="PANTHER" id="PTHR47926:SF452">
    <property type="entry name" value="PENTATRICOPEPTIDE REPEAT-CONTAINING PROTEIN"/>
    <property type="match status" value="1"/>
</dbReference>
<dbReference type="PROSITE" id="PS51375">
    <property type="entry name" value="PPR"/>
    <property type="match status" value="1"/>
</dbReference>
<organism evidence="2 3">
    <name type="scientific">Sesamum alatum</name>
    <dbReference type="NCBI Taxonomy" id="300844"/>
    <lineage>
        <taxon>Eukaryota</taxon>
        <taxon>Viridiplantae</taxon>
        <taxon>Streptophyta</taxon>
        <taxon>Embryophyta</taxon>
        <taxon>Tracheophyta</taxon>
        <taxon>Spermatophyta</taxon>
        <taxon>Magnoliopsida</taxon>
        <taxon>eudicotyledons</taxon>
        <taxon>Gunneridae</taxon>
        <taxon>Pentapetalae</taxon>
        <taxon>asterids</taxon>
        <taxon>lamiids</taxon>
        <taxon>Lamiales</taxon>
        <taxon>Pedaliaceae</taxon>
        <taxon>Sesamum</taxon>
    </lineage>
</organism>
<comment type="caution">
    <text evidence="2">The sequence shown here is derived from an EMBL/GenBank/DDBJ whole genome shotgun (WGS) entry which is preliminary data.</text>
</comment>
<evidence type="ECO:0000256" key="1">
    <source>
        <dbReference type="PROSITE-ProRule" id="PRU00708"/>
    </source>
</evidence>
<reference evidence="2" key="1">
    <citation type="submission" date="2020-06" db="EMBL/GenBank/DDBJ databases">
        <authorList>
            <person name="Li T."/>
            <person name="Hu X."/>
            <person name="Zhang T."/>
            <person name="Song X."/>
            <person name="Zhang H."/>
            <person name="Dai N."/>
            <person name="Sheng W."/>
            <person name="Hou X."/>
            <person name="Wei L."/>
        </authorList>
    </citation>
    <scope>NUCLEOTIDE SEQUENCE</scope>
    <source>
        <strain evidence="2">3651</strain>
        <tissue evidence="2">Leaf</tissue>
    </source>
</reference>
<dbReference type="InterPro" id="IPR002885">
    <property type="entry name" value="PPR_rpt"/>
</dbReference>
<dbReference type="AlphaFoldDB" id="A0AAE1XJC1"/>
<dbReference type="Proteomes" id="UP001293254">
    <property type="component" value="Unassembled WGS sequence"/>
</dbReference>
<dbReference type="Pfam" id="PF20431">
    <property type="entry name" value="E_motif"/>
    <property type="match status" value="1"/>
</dbReference>
<keyword evidence="3" id="KW-1185">Reference proteome</keyword>
<evidence type="ECO:0000313" key="2">
    <source>
        <dbReference type="EMBL" id="KAK4412794.1"/>
    </source>
</evidence>
<proteinExistence type="predicted"/>
<name>A0AAE1XJC1_9LAMI</name>
<sequence length="133" mass="15268">MEEFGDGRQYFTPEDADLLSTLFAACHLHGELNLGEKIANILIEKVPDDPSTYVVLEKLYASTKKWDKARKIRFKMKELGLKKNPGCSWIEVDKRVQSFLAEDKTFPLAESVYDCLSLIYDQMEKDEMVAQVV</sequence>
<dbReference type="GO" id="GO:0009451">
    <property type="term" value="P:RNA modification"/>
    <property type="evidence" value="ECO:0007669"/>
    <property type="project" value="InterPro"/>
</dbReference>
<dbReference type="InterPro" id="IPR046960">
    <property type="entry name" value="PPR_At4g14850-like_plant"/>
</dbReference>
<feature type="repeat" description="PPR" evidence="1">
    <location>
        <begin position="49"/>
        <end position="83"/>
    </location>
</feature>